<feature type="domain" description="Integrase catalytic" evidence="1">
    <location>
        <begin position="281"/>
        <end position="484"/>
    </location>
</feature>
<dbReference type="AlphaFoldDB" id="A0A0P1GGL4"/>
<name>A0A0P1GGL4_9RHOB</name>
<dbReference type="Gene3D" id="3.30.420.10">
    <property type="entry name" value="Ribonuclease H-like superfamily/Ribonuclease H"/>
    <property type="match status" value="1"/>
</dbReference>
<keyword evidence="3" id="KW-1185">Reference proteome</keyword>
<dbReference type="SUPFAM" id="SSF53098">
    <property type="entry name" value="Ribonuclease H-like"/>
    <property type="match status" value="1"/>
</dbReference>
<dbReference type="GO" id="GO:0015074">
    <property type="term" value="P:DNA integration"/>
    <property type="evidence" value="ECO:0007669"/>
    <property type="project" value="InterPro"/>
</dbReference>
<organism evidence="2 3">
    <name type="scientific">Tropicibacter naphthalenivorans</name>
    <dbReference type="NCBI Taxonomy" id="441103"/>
    <lineage>
        <taxon>Bacteria</taxon>
        <taxon>Pseudomonadati</taxon>
        <taxon>Pseudomonadota</taxon>
        <taxon>Alphaproteobacteria</taxon>
        <taxon>Rhodobacterales</taxon>
        <taxon>Roseobacteraceae</taxon>
        <taxon>Tropicibacter</taxon>
    </lineage>
</organism>
<accession>A0A0P1GGL4</accession>
<dbReference type="STRING" id="441103.TRN7648_03116"/>
<dbReference type="EMBL" id="CYSE01000006">
    <property type="protein sequence ID" value="CUH80725.1"/>
    <property type="molecule type" value="Genomic_DNA"/>
</dbReference>
<dbReference type="RefSeq" id="WP_058248579.1">
    <property type="nucleotide sequence ID" value="NZ_CYSE01000006.1"/>
</dbReference>
<dbReference type="OrthoDB" id="5287589at2"/>
<reference evidence="2 3" key="1">
    <citation type="submission" date="2015-09" db="EMBL/GenBank/DDBJ databases">
        <authorList>
            <consortium name="Swine Surveillance"/>
        </authorList>
    </citation>
    <scope>NUCLEOTIDE SEQUENCE [LARGE SCALE GENOMIC DNA]</scope>
    <source>
        <strain evidence="2 3">CECT 7648</strain>
    </source>
</reference>
<evidence type="ECO:0000313" key="3">
    <source>
        <dbReference type="Proteomes" id="UP000054935"/>
    </source>
</evidence>
<dbReference type="InterPro" id="IPR001584">
    <property type="entry name" value="Integrase_cat-core"/>
</dbReference>
<dbReference type="InterPro" id="IPR012337">
    <property type="entry name" value="RNaseH-like_sf"/>
</dbReference>
<gene>
    <name evidence="2" type="ORF">TRN7648_03116</name>
</gene>
<evidence type="ECO:0000313" key="2">
    <source>
        <dbReference type="EMBL" id="CUH80725.1"/>
    </source>
</evidence>
<dbReference type="Proteomes" id="UP000054935">
    <property type="component" value="Unassembled WGS sequence"/>
</dbReference>
<dbReference type="InterPro" id="IPR036397">
    <property type="entry name" value="RNaseH_sf"/>
</dbReference>
<dbReference type="GO" id="GO:0003676">
    <property type="term" value="F:nucleic acid binding"/>
    <property type="evidence" value="ECO:0007669"/>
    <property type="project" value="InterPro"/>
</dbReference>
<proteinExistence type="predicted"/>
<protein>
    <recommendedName>
        <fullName evidence="1">Integrase catalytic domain-containing protein</fullName>
    </recommendedName>
</protein>
<sequence>MNYVTTEQFSEVVGISDRAARKAYVKAAANKPWRGHHLPVVQLDGQRGGAGGATWAIDLARATPALLADFPALGELLDPAPVPAVPAAKSEVDPWRTKVQGQRFDLIKPAIGTEPGTKERADTLRKIAASAKPCWGTSKPPNIVTLRKWLQDYDQRGLAGLIPEASALKGRSKVLVSRVWDGGIDLDEDRRAAVARSLDTYTRSLIAKSVSGIKARSLAETRLVELCQEAGSLLSLAELESICKITQKYIDRFAAYRRVARHDHDNKAFFDNDRGRIRRGKCALPMEVVYGDVHPINIYMQAADGKGQRRLRLITWMDDCTRYMWASVAVFEKGRGIRQTDIADSLFNMVCDPVGGVAHTLYLDNGGEYSALGEAMAEIPGAVDVLEGFGGVVKARPYNGPAKGLLEHSFAILEQGYFKHIPGWIGGDRTNKKTHAVGKPVKGFSGTVEELVQAVLDMVAAYNAAPQGGQLKGTSPRAAMQDAIERGWQSVTMDVDSFDFAFSRRDDRAIRQGGFRLDNTWWSSDATQRLGAGDVVNLRIPLRSGAQGVYVLHDGQRLHGRALPETLYHPLDRDGARESARRNRLQEEAIRQLKKGVDPKVDPATEILRGVDRTPLDVVAGTTIGLDDASPRHNEHEHIERRRSQMIEIAEDFGWAGYSDERRAEGN</sequence>
<dbReference type="PROSITE" id="PS50994">
    <property type="entry name" value="INTEGRASE"/>
    <property type="match status" value="1"/>
</dbReference>
<evidence type="ECO:0000259" key="1">
    <source>
        <dbReference type="PROSITE" id="PS50994"/>
    </source>
</evidence>